<gene>
    <name evidence="1" type="ORF">FLM9_219</name>
</gene>
<dbReference type="Proteomes" id="UP000182631">
    <property type="component" value="Unassembled WGS sequence"/>
</dbReference>
<feature type="non-terminal residue" evidence="1">
    <location>
        <position position="88"/>
    </location>
</feature>
<protein>
    <recommendedName>
        <fullName evidence="3">Rad50/SbcC-type AAA domain-containing protein</fullName>
    </recommendedName>
</protein>
<dbReference type="EMBL" id="FITM01000025">
    <property type="protein sequence ID" value="SAY38361.1"/>
    <property type="molecule type" value="Genomic_DNA"/>
</dbReference>
<accession>A0A165B021</accession>
<name>A0A165B021_9SYNE</name>
<organism evidence="1 2">
    <name type="scientific">Candidatus Synechococcus spongiarum</name>
    <dbReference type="NCBI Taxonomy" id="431041"/>
    <lineage>
        <taxon>Bacteria</taxon>
        <taxon>Bacillati</taxon>
        <taxon>Cyanobacteriota</taxon>
        <taxon>Cyanophyceae</taxon>
        <taxon>Synechococcales</taxon>
        <taxon>Synechococcaceae</taxon>
        <taxon>Synechococcus</taxon>
    </lineage>
</organism>
<dbReference type="SUPFAM" id="SSF52540">
    <property type="entry name" value="P-loop containing nucleoside triphosphate hydrolases"/>
    <property type="match status" value="1"/>
</dbReference>
<dbReference type="Gene3D" id="3.40.50.300">
    <property type="entry name" value="P-loop containing nucleotide triphosphate hydrolases"/>
    <property type="match status" value="1"/>
</dbReference>
<evidence type="ECO:0008006" key="3">
    <source>
        <dbReference type="Google" id="ProtNLM"/>
    </source>
</evidence>
<dbReference type="InterPro" id="IPR027417">
    <property type="entry name" value="P-loop_NTPase"/>
</dbReference>
<evidence type="ECO:0000313" key="2">
    <source>
        <dbReference type="Proteomes" id="UP000182631"/>
    </source>
</evidence>
<keyword evidence="2" id="KW-1185">Reference proteome</keyword>
<proteinExistence type="predicted"/>
<dbReference type="AlphaFoldDB" id="A0A165B021"/>
<evidence type="ECO:0000313" key="1">
    <source>
        <dbReference type="EMBL" id="SAY38361.1"/>
    </source>
</evidence>
<sequence>MLKRLVLENVGPAPRMELNLAPRLNLSIGDNGLGKSFLLDVAWWALTRKWPRDLNPRLMSGYQARPTDIRCARQVILLFDEVDAHLHP</sequence>
<reference evidence="2" key="1">
    <citation type="submission" date="2016-02" db="EMBL/GenBank/DDBJ databases">
        <authorList>
            <person name="liu f."/>
        </authorList>
    </citation>
    <scope>NUCLEOTIDE SEQUENCE [LARGE SCALE GENOMIC DNA]</scope>
</reference>